<keyword evidence="4" id="KW-0479">Metal-binding</keyword>
<dbReference type="InterPro" id="IPR010095">
    <property type="entry name" value="Cas12f1-like_TNB"/>
</dbReference>
<evidence type="ECO:0000256" key="3">
    <source>
        <dbReference type="ARBA" id="ARBA00022578"/>
    </source>
</evidence>
<dbReference type="RefSeq" id="WP_260727174.1">
    <property type="nucleotide sequence ID" value="NZ_BAAABS010000033.1"/>
</dbReference>
<dbReference type="InterPro" id="IPR001959">
    <property type="entry name" value="Transposase"/>
</dbReference>
<evidence type="ECO:0000256" key="7">
    <source>
        <dbReference type="ARBA" id="ARBA00023172"/>
    </source>
</evidence>
<dbReference type="EMBL" id="CP073721">
    <property type="protein sequence ID" value="UWZ37811.1"/>
    <property type="molecule type" value="Genomic_DNA"/>
</dbReference>
<evidence type="ECO:0000256" key="2">
    <source>
        <dbReference type="ARBA" id="ARBA00011044"/>
    </source>
</evidence>
<accession>A0ABY5Z702</accession>
<keyword evidence="5" id="KW-0862">Zinc</keyword>
<evidence type="ECO:0000259" key="8">
    <source>
        <dbReference type="Pfam" id="PF01385"/>
    </source>
</evidence>
<dbReference type="InterPro" id="IPR021027">
    <property type="entry name" value="Transposase_put_HTH"/>
</dbReference>
<keyword evidence="3" id="KW-0815">Transposition</keyword>
<comment type="similarity">
    <text evidence="1">In the C-terminal section; belongs to the transposase 35 family.</text>
</comment>
<evidence type="ECO:0000256" key="5">
    <source>
        <dbReference type="ARBA" id="ARBA00022833"/>
    </source>
</evidence>
<keyword evidence="6" id="KW-0238">DNA-binding</keyword>
<feature type="domain" description="Transposase putative helix-turn-helix" evidence="10">
    <location>
        <begin position="1"/>
        <end position="46"/>
    </location>
</feature>
<feature type="domain" description="Probable transposase IS891/IS1136/IS1341" evidence="8">
    <location>
        <begin position="179"/>
        <end position="299"/>
    </location>
</feature>
<sequence length="408" mass="44867">MNVIRNYVFRLYPTSPQRDRLTAMLHDHCELYNAALEHRREAYRRAGASIRAVEQMAELTDMRAARPDQAVWSFTSQQQTIRRLDKAFKAFFRRIKAGEKPGYPRFRSAHRFDSVDFRHGDGIKFDATKSSPGHATLRVQGVGVIKVRMHRNLPDGAKLGQVTVKREGAGPRARWYVALPVEVDTAPLPETGRTVGVDLGVAHLLTASEPIPDLTDHDGHAPNPRHARTATEKLATAQRALSRCQRGSNRRRKARDRVAALHGKVRRQRVDGARKAALALVRHADVIVLENLQTANMTKRPKPVPNGDGTFAPNGAAAKSGLNKSILDAGWGVLVNAILVKAEEAGREVVFVNPANTSRRCARCGHTAAGNRVAQAKFECLACGHVDHADRNAALNILRAGTAHRDAA</sequence>
<comment type="similarity">
    <text evidence="2">In the N-terminal section; belongs to the transposase 2 family.</text>
</comment>
<proteinExistence type="inferred from homology"/>
<evidence type="ECO:0000259" key="10">
    <source>
        <dbReference type="Pfam" id="PF12323"/>
    </source>
</evidence>
<keyword evidence="7" id="KW-0233">DNA recombination</keyword>
<name>A0ABY5Z702_9ACTN</name>
<dbReference type="PANTHER" id="PTHR30405">
    <property type="entry name" value="TRANSPOSASE"/>
    <property type="match status" value="1"/>
</dbReference>
<evidence type="ECO:0000313" key="11">
    <source>
        <dbReference type="EMBL" id="UWZ37811.1"/>
    </source>
</evidence>
<dbReference type="InterPro" id="IPR051399">
    <property type="entry name" value="RNA-guided_DNA_endo/Transpos"/>
</dbReference>
<dbReference type="PANTHER" id="PTHR30405:SF11">
    <property type="entry name" value="RNA-GUIDED DNA ENDONUCLEASE RV2885C-RELATED"/>
    <property type="match status" value="1"/>
</dbReference>
<evidence type="ECO:0000259" key="9">
    <source>
        <dbReference type="Pfam" id="PF07282"/>
    </source>
</evidence>
<dbReference type="Pfam" id="PF12323">
    <property type="entry name" value="HTH_OrfB_IS605"/>
    <property type="match status" value="1"/>
</dbReference>
<protein>
    <submittedName>
        <fullName evidence="11">Transposase</fullName>
    </submittedName>
</protein>
<evidence type="ECO:0000313" key="12">
    <source>
        <dbReference type="Proteomes" id="UP001058271"/>
    </source>
</evidence>
<feature type="domain" description="Cas12f1-like TNB" evidence="9">
    <location>
        <begin position="331"/>
        <end position="397"/>
    </location>
</feature>
<keyword evidence="12" id="KW-1185">Reference proteome</keyword>
<dbReference type="NCBIfam" id="NF040570">
    <property type="entry name" value="guided_TnpB"/>
    <property type="match status" value="1"/>
</dbReference>
<gene>
    <name evidence="11" type="ORF">Drose_05935</name>
</gene>
<dbReference type="Pfam" id="PF07282">
    <property type="entry name" value="Cas12f1-like_TNB"/>
    <property type="match status" value="1"/>
</dbReference>
<evidence type="ECO:0000256" key="1">
    <source>
        <dbReference type="ARBA" id="ARBA00008761"/>
    </source>
</evidence>
<evidence type="ECO:0000256" key="6">
    <source>
        <dbReference type="ARBA" id="ARBA00023125"/>
    </source>
</evidence>
<reference evidence="11" key="1">
    <citation type="submission" date="2021-04" db="EMBL/GenBank/DDBJ databases">
        <title>Biosynthetic gene clusters of Dactylosporangioum roseum.</title>
        <authorList>
            <person name="Hartkoorn R.C."/>
            <person name="Beaudoing E."/>
            <person name="Hot D."/>
            <person name="Moureu S."/>
        </authorList>
    </citation>
    <scope>NUCLEOTIDE SEQUENCE</scope>
    <source>
        <strain evidence="11">NRRL B-16295</strain>
    </source>
</reference>
<dbReference type="Proteomes" id="UP001058271">
    <property type="component" value="Chromosome"/>
</dbReference>
<dbReference type="Pfam" id="PF01385">
    <property type="entry name" value="OrfB_IS605"/>
    <property type="match status" value="1"/>
</dbReference>
<organism evidence="11 12">
    <name type="scientific">Dactylosporangium roseum</name>
    <dbReference type="NCBI Taxonomy" id="47989"/>
    <lineage>
        <taxon>Bacteria</taxon>
        <taxon>Bacillati</taxon>
        <taxon>Actinomycetota</taxon>
        <taxon>Actinomycetes</taxon>
        <taxon>Micromonosporales</taxon>
        <taxon>Micromonosporaceae</taxon>
        <taxon>Dactylosporangium</taxon>
    </lineage>
</organism>
<evidence type="ECO:0000256" key="4">
    <source>
        <dbReference type="ARBA" id="ARBA00022723"/>
    </source>
</evidence>